<evidence type="ECO:0000256" key="1">
    <source>
        <dbReference type="SAM" id="Phobius"/>
    </source>
</evidence>
<feature type="transmembrane region" description="Helical" evidence="1">
    <location>
        <begin position="12"/>
        <end position="30"/>
    </location>
</feature>
<keyword evidence="3" id="KW-1185">Reference proteome</keyword>
<feature type="transmembrane region" description="Helical" evidence="1">
    <location>
        <begin position="50"/>
        <end position="74"/>
    </location>
</feature>
<protein>
    <submittedName>
        <fullName evidence="2">Uncharacterized protein</fullName>
    </submittedName>
</protein>
<sequence length="186" mass="22011">MLKNRVLVTVPLMNVLWYFWGFYLLMFAPYPRSFILGGSDDEGPSLYGKIYLTMLILFAIYSFLLLIYYIFFLFINRKLTWKIKGYAVLLGILLPAILGKINNYWWYEVPPMSEQKAIQTADREMEGFLKKNYKREIHWDRVNHEWIVIYRRSGDLSCETFSIHRLYTETAGGTCADIMTRVLANE</sequence>
<keyword evidence="1" id="KW-0472">Membrane</keyword>
<dbReference type="Proteomes" id="UP000005387">
    <property type="component" value="Unassembled WGS sequence"/>
</dbReference>
<evidence type="ECO:0000313" key="3">
    <source>
        <dbReference type="Proteomes" id="UP000005387"/>
    </source>
</evidence>
<proteinExistence type="predicted"/>
<organism evidence="2 3">
    <name type="scientific">Paenibacillus curdlanolyticus YK9</name>
    <dbReference type="NCBI Taxonomy" id="717606"/>
    <lineage>
        <taxon>Bacteria</taxon>
        <taxon>Bacillati</taxon>
        <taxon>Bacillota</taxon>
        <taxon>Bacilli</taxon>
        <taxon>Bacillales</taxon>
        <taxon>Paenibacillaceae</taxon>
        <taxon>Paenibacillus</taxon>
    </lineage>
</organism>
<feature type="transmembrane region" description="Helical" evidence="1">
    <location>
        <begin position="86"/>
        <end position="107"/>
    </location>
</feature>
<gene>
    <name evidence="2" type="ORF">PaecuDRAFT_2529</name>
</gene>
<keyword evidence="1" id="KW-1133">Transmembrane helix</keyword>
<evidence type="ECO:0000313" key="2">
    <source>
        <dbReference type="EMBL" id="EFM10617.1"/>
    </source>
</evidence>
<dbReference type="EMBL" id="AEDD01000006">
    <property type="protein sequence ID" value="EFM10617.1"/>
    <property type="molecule type" value="Genomic_DNA"/>
</dbReference>
<name>E0IA40_9BACL</name>
<accession>E0IA40</accession>
<reference evidence="2 3" key="1">
    <citation type="submission" date="2010-07" db="EMBL/GenBank/DDBJ databases">
        <title>The draft genome of Paenibacillus curdlanolyticus YK9.</title>
        <authorList>
            <consortium name="US DOE Joint Genome Institute (JGI-PGF)"/>
            <person name="Lucas S."/>
            <person name="Copeland A."/>
            <person name="Lapidus A."/>
            <person name="Cheng J.-F."/>
            <person name="Bruce D."/>
            <person name="Goodwin L."/>
            <person name="Pitluck S."/>
            <person name="Land M.L."/>
            <person name="Hauser L."/>
            <person name="Chang Y.-J."/>
            <person name="Jeffries C."/>
            <person name="Anderson I.J."/>
            <person name="Johnson E."/>
            <person name="Loganathan U."/>
            <person name="Mulhopadhyay B."/>
            <person name="Kyrpides N."/>
            <person name="Woyke T.J."/>
        </authorList>
    </citation>
    <scope>NUCLEOTIDE SEQUENCE [LARGE SCALE GENOMIC DNA]</scope>
    <source>
        <strain evidence="2 3">YK9</strain>
    </source>
</reference>
<keyword evidence="1" id="KW-0812">Transmembrane</keyword>
<dbReference type="AlphaFoldDB" id="E0IA40"/>